<sequence length="155" mass="16791">MAHRSKDGRQSIGSGNESAYRQEEFDGLQDKVAQQKMEIARLLNTVKTLSSENSKLVNDDRIAKYDKWYQTLKAGAKAKQLSQSRESSNGASSFSSSNSFVQSGGRSLSGSSGSYTNGSNFRGHSPGQLEFAGSSSSSTPHQFSRPPAHPNRRAL</sequence>
<feature type="compositionally biased region" description="Low complexity" evidence="2">
    <location>
        <begin position="84"/>
        <end position="119"/>
    </location>
</feature>
<feature type="coiled-coil region" evidence="1">
    <location>
        <begin position="25"/>
        <end position="52"/>
    </location>
</feature>
<dbReference type="EMBL" id="CU694535">
    <property type="status" value="NOT_ANNOTATED_CDS"/>
    <property type="molecule type" value="Genomic_DNA"/>
</dbReference>
<feature type="region of interest" description="Disordered" evidence="2">
    <location>
        <begin position="1"/>
        <end position="23"/>
    </location>
</feature>
<name>M4BZ74_HYAAE</name>
<feature type="region of interest" description="Disordered" evidence="2">
    <location>
        <begin position="76"/>
        <end position="155"/>
    </location>
</feature>
<reference evidence="3" key="2">
    <citation type="submission" date="2015-06" db="UniProtKB">
        <authorList>
            <consortium name="EnsemblProtists"/>
        </authorList>
    </citation>
    <scope>IDENTIFICATION</scope>
    <source>
        <strain evidence="3">Emoy2</strain>
    </source>
</reference>
<dbReference type="EnsemblProtists" id="HpaT800231">
    <property type="protein sequence ID" value="HpaP800231"/>
    <property type="gene ID" value="HpaG800231"/>
</dbReference>
<organism evidence="3 4">
    <name type="scientific">Hyaloperonospora arabidopsidis (strain Emoy2)</name>
    <name type="common">Downy mildew agent</name>
    <name type="synonym">Peronospora arabidopsidis</name>
    <dbReference type="NCBI Taxonomy" id="559515"/>
    <lineage>
        <taxon>Eukaryota</taxon>
        <taxon>Sar</taxon>
        <taxon>Stramenopiles</taxon>
        <taxon>Oomycota</taxon>
        <taxon>Peronosporomycetes</taxon>
        <taxon>Peronosporales</taxon>
        <taxon>Peronosporaceae</taxon>
        <taxon>Hyaloperonospora</taxon>
    </lineage>
</organism>
<evidence type="ECO:0000313" key="4">
    <source>
        <dbReference type="Proteomes" id="UP000011713"/>
    </source>
</evidence>
<dbReference type="HOGENOM" id="CLU_1698885_0_0_1"/>
<feature type="compositionally biased region" description="Polar residues" evidence="2">
    <location>
        <begin position="133"/>
        <end position="142"/>
    </location>
</feature>
<dbReference type="AlphaFoldDB" id="M4BZ74"/>
<dbReference type="VEuPathDB" id="FungiDB:HpaG811897"/>
<dbReference type="Proteomes" id="UP000011713">
    <property type="component" value="Unassembled WGS sequence"/>
</dbReference>
<keyword evidence="4" id="KW-1185">Reference proteome</keyword>
<proteinExistence type="predicted"/>
<keyword evidence="1" id="KW-0175">Coiled coil</keyword>
<dbReference type="EMBL" id="JH597776">
    <property type="status" value="NOT_ANNOTATED_CDS"/>
    <property type="molecule type" value="Genomic_DNA"/>
</dbReference>
<dbReference type="EnsemblProtists" id="HpaT811897">
    <property type="protein sequence ID" value="HpaP811897"/>
    <property type="gene ID" value="HpaG811897"/>
</dbReference>
<evidence type="ECO:0000256" key="1">
    <source>
        <dbReference type="SAM" id="Coils"/>
    </source>
</evidence>
<protein>
    <submittedName>
        <fullName evidence="3">Uncharacterized protein</fullName>
    </submittedName>
</protein>
<accession>M4BZ74</accession>
<dbReference type="VEuPathDB" id="FungiDB:HpaG800231"/>
<dbReference type="eggNOG" id="ENOG502S2XJ">
    <property type="taxonomic scope" value="Eukaryota"/>
</dbReference>
<evidence type="ECO:0000313" key="3">
    <source>
        <dbReference type="EnsemblProtists" id="HpaP811897"/>
    </source>
</evidence>
<reference evidence="4" key="1">
    <citation type="journal article" date="2010" name="Science">
        <title>Signatures of adaptation to obligate biotrophy in the Hyaloperonospora arabidopsidis genome.</title>
        <authorList>
            <person name="Baxter L."/>
            <person name="Tripathy S."/>
            <person name="Ishaque N."/>
            <person name="Boot N."/>
            <person name="Cabral A."/>
            <person name="Kemen E."/>
            <person name="Thines M."/>
            <person name="Ah-Fong A."/>
            <person name="Anderson R."/>
            <person name="Badejoko W."/>
            <person name="Bittner-Eddy P."/>
            <person name="Boore J.L."/>
            <person name="Chibucos M.C."/>
            <person name="Coates M."/>
            <person name="Dehal P."/>
            <person name="Delehaunty K."/>
            <person name="Dong S."/>
            <person name="Downton P."/>
            <person name="Dumas B."/>
            <person name="Fabro G."/>
            <person name="Fronick C."/>
            <person name="Fuerstenberg S.I."/>
            <person name="Fulton L."/>
            <person name="Gaulin E."/>
            <person name="Govers F."/>
            <person name="Hughes L."/>
            <person name="Humphray S."/>
            <person name="Jiang R.H."/>
            <person name="Judelson H."/>
            <person name="Kamoun S."/>
            <person name="Kyung K."/>
            <person name="Meijer H."/>
            <person name="Minx P."/>
            <person name="Morris P."/>
            <person name="Nelson J."/>
            <person name="Phuntumart V."/>
            <person name="Qutob D."/>
            <person name="Rehmany A."/>
            <person name="Rougon-Cardoso A."/>
            <person name="Ryden P."/>
            <person name="Torto-Alalibo T."/>
            <person name="Studholme D."/>
            <person name="Wang Y."/>
            <person name="Win J."/>
            <person name="Wood J."/>
            <person name="Clifton S.W."/>
            <person name="Rogers J."/>
            <person name="Van den Ackerveken G."/>
            <person name="Jones J.D."/>
            <person name="McDowell J.M."/>
            <person name="Beynon J."/>
            <person name="Tyler B.M."/>
        </authorList>
    </citation>
    <scope>NUCLEOTIDE SEQUENCE [LARGE SCALE GENOMIC DNA]</scope>
    <source>
        <strain evidence="4">Emoy2</strain>
    </source>
</reference>
<evidence type="ECO:0000256" key="2">
    <source>
        <dbReference type="SAM" id="MobiDB-lite"/>
    </source>
</evidence>
<dbReference type="InParanoid" id="M4BZ74"/>